<evidence type="ECO:0000256" key="2">
    <source>
        <dbReference type="SAM" id="Phobius"/>
    </source>
</evidence>
<keyword evidence="4" id="KW-1185">Reference proteome</keyword>
<evidence type="ECO:0000256" key="1">
    <source>
        <dbReference type="SAM" id="MobiDB-lite"/>
    </source>
</evidence>
<keyword evidence="2" id="KW-1133">Transmembrane helix</keyword>
<organism evidence="3 4">
    <name type="scientific">Ficus carica</name>
    <name type="common">Common fig</name>
    <dbReference type="NCBI Taxonomy" id="3494"/>
    <lineage>
        <taxon>Eukaryota</taxon>
        <taxon>Viridiplantae</taxon>
        <taxon>Streptophyta</taxon>
        <taxon>Embryophyta</taxon>
        <taxon>Tracheophyta</taxon>
        <taxon>Spermatophyta</taxon>
        <taxon>Magnoliopsida</taxon>
        <taxon>eudicotyledons</taxon>
        <taxon>Gunneridae</taxon>
        <taxon>Pentapetalae</taxon>
        <taxon>rosids</taxon>
        <taxon>fabids</taxon>
        <taxon>Rosales</taxon>
        <taxon>Moraceae</taxon>
        <taxon>Ficeae</taxon>
        <taxon>Ficus</taxon>
    </lineage>
</organism>
<name>A0AA88DB08_FICCA</name>
<evidence type="ECO:0000313" key="3">
    <source>
        <dbReference type="EMBL" id="GMN49571.1"/>
    </source>
</evidence>
<keyword evidence="2" id="KW-0812">Transmembrane</keyword>
<gene>
    <name evidence="3" type="ORF">TIFTF001_018740</name>
</gene>
<dbReference type="AlphaFoldDB" id="A0AA88DB08"/>
<sequence>MSKSVKRNNEVVPVGRHAPGVRVLDLHLKNATCPTIWVGGDTSTGVSTGAGDKYYFSCQLVQDGVAGAAWADHPEKGSVVIGEVLPEPVPWIPTVVCLRWVNELLVLNHLVPQYEGGFQRRKHYTINNSALNTLSLIGSGVLVVVWSRFSEPTAHLLGLCATCRFLADGRLGRPFEFYASFFPPKLSPINKGLWHSLFHFCREDHHFRAMFRVHEKFREGFSGRIDSFESTDHTVDSAGQAWGTLDTFSGISAIPTPTDPRATKDTYRFPGSGPDWGRERNRDENVRAVEYIWLGGGLRRRIQELGECDHLG</sequence>
<evidence type="ECO:0000313" key="4">
    <source>
        <dbReference type="Proteomes" id="UP001187192"/>
    </source>
</evidence>
<reference evidence="3" key="1">
    <citation type="submission" date="2023-07" db="EMBL/GenBank/DDBJ databases">
        <title>draft genome sequence of fig (Ficus carica).</title>
        <authorList>
            <person name="Takahashi T."/>
            <person name="Nishimura K."/>
        </authorList>
    </citation>
    <scope>NUCLEOTIDE SEQUENCE</scope>
</reference>
<feature type="region of interest" description="Disordered" evidence="1">
    <location>
        <begin position="253"/>
        <end position="280"/>
    </location>
</feature>
<accession>A0AA88DB08</accession>
<protein>
    <submittedName>
        <fullName evidence="3">Uncharacterized protein</fullName>
    </submittedName>
</protein>
<keyword evidence="2" id="KW-0472">Membrane</keyword>
<dbReference type="EMBL" id="BTGU01000031">
    <property type="protein sequence ID" value="GMN49571.1"/>
    <property type="molecule type" value="Genomic_DNA"/>
</dbReference>
<dbReference type="Proteomes" id="UP001187192">
    <property type="component" value="Unassembled WGS sequence"/>
</dbReference>
<proteinExistence type="predicted"/>
<comment type="caution">
    <text evidence="3">The sequence shown here is derived from an EMBL/GenBank/DDBJ whole genome shotgun (WGS) entry which is preliminary data.</text>
</comment>
<feature type="transmembrane region" description="Helical" evidence="2">
    <location>
        <begin position="130"/>
        <end position="149"/>
    </location>
</feature>